<dbReference type="GO" id="GO:0046872">
    <property type="term" value="F:metal ion binding"/>
    <property type="evidence" value="ECO:0007669"/>
    <property type="project" value="UniProtKB-KW"/>
</dbReference>
<keyword evidence="1" id="KW-0479">Metal-binding</keyword>
<dbReference type="InterPro" id="IPR036163">
    <property type="entry name" value="HMA_dom_sf"/>
</dbReference>
<dbReference type="Proteomes" id="UP000013827">
    <property type="component" value="Unassembled WGS sequence"/>
</dbReference>
<keyword evidence="4" id="KW-1185">Reference proteome</keyword>
<dbReference type="PaxDb" id="2903-EOD25411"/>
<dbReference type="Gene3D" id="3.30.70.100">
    <property type="match status" value="1"/>
</dbReference>
<name>A0A0D3JPH6_EMIH1</name>
<protein>
    <recommendedName>
        <fullName evidence="2">HMA domain-containing protein</fullName>
    </recommendedName>
</protein>
<evidence type="ECO:0000256" key="1">
    <source>
        <dbReference type="ARBA" id="ARBA00022723"/>
    </source>
</evidence>
<dbReference type="InterPro" id="IPR006121">
    <property type="entry name" value="HMA_dom"/>
</dbReference>
<dbReference type="HOGENOM" id="CLU_1484619_0_0_1"/>
<dbReference type="EnsemblProtists" id="EOD25411">
    <property type="protein sequence ID" value="EOD25411"/>
    <property type="gene ID" value="EMIHUDRAFT_115522"/>
</dbReference>
<dbReference type="RefSeq" id="XP_005777840.1">
    <property type="nucleotide sequence ID" value="XM_005777783.1"/>
</dbReference>
<dbReference type="Pfam" id="PF00403">
    <property type="entry name" value="HMA"/>
    <property type="match status" value="1"/>
</dbReference>
<dbReference type="SUPFAM" id="SSF55008">
    <property type="entry name" value="HMA, heavy metal-associated domain"/>
    <property type="match status" value="1"/>
</dbReference>
<dbReference type="PROSITE" id="PS01047">
    <property type="entry name" value="HMA_1"/>
    <property type="match status" value="1"/>
</dbReference>
<proteinExistence type="predicted"/>
<dbReference type="InterPro" id="IPR017969">
    <property type="entry name" value="Heavy-metal-associated_CS"/>
</dbReference>
<dbReference type="AlphaFoldDB" id="A0A0D3JPH6"/>
<dbReference type="GeneID" id="17270961"/>
<evidence type="ECO:0000259" key="2">
    <source>
        <dbReference type="PROSITE" id="PS50846"/>
    </source>
</evidence>
<dbReference type="KEGG" id="ehx:EMIHUDRAFT_115522"/>
<feature type="domain" description="HMA" evidence="2">
    <location>
        <begin position="13"/>
        <end position="78"/>
    </location>
</feature>
<organism evidence="3 4">
    <name type="scientific">Emiliania huxleyi (strain CCMP1516)</name>
    <dbReference type="NCBI Taxonomy" id="280463"/>
    <lineage>
        <taxon>Eukaryota</taxon>
        <taxon>Haptista</taxon>
        <taxon>Haptophyta</taxon>
        <taxon>Prymnesiophyceae</taxon>
        <taxon>Isochrysidales</taxon>
        <taxon>Noelaerhabdaceae</taxon>
        <taxon>Emiliania</taxon>
    </lineage>
</organism>
<evidence type="ECO:0000313" key="4">
    <source>
        <dbReference type="Proteomes" id="UP000013827"/>
    </source>
</evidence>
<reference evidence="3" key="2">
    <citation type="submission" date="2024-10" db="UniProtKB">
        <authorList>
            <consortium name="EnsemblProtists"/>
        </authorList>
    </citation>
    <scope>IDENTIFICATION</scope>
</reference>
<sequence length="182" mass="18426">MLGALGVDRRPATISTISVPGMMCGGCASAVTSALSLPGVVDCSVDLAAKRVFVMAHADGPASEELITALEASGKEATLISRTEISPLRVWAGQHWHLLVVATALVPPSLALMLRGGGGGAASGTGGDAAGGSLRASLIDCTNNLVASRAAPLAQRLLDLFRKVSVPLMRQLPVASSTSQSQ</sequence>
<dbReference type="PROSITE" id="PS50846">
    <property type="entry name" value="HMA_2"/>
    <property type="match status" value="1"/>
</dbReference>
<accession>A0A0D3JPH6</accession>
<evidence type="ECO:0000313" key="3">
    <source>
        <dbReference type="EnsemblProtists" id="EOD25411"/>
    </source>
</evidence>
<reference evidence="4" key="1">
    <citation type="journal article" date="2013" name="Nature">
        <title>Pan genome of the phytoplankton Emiliania underpins its global distribution.</title>
        <authorList>
            <person name="Read B.A."/>
            <person name="Kegel J."/>
            <person name="Klute M.J."/>
            <person name="Kuo A."/>
            <person name="Lefebvre S.C."/>
            <person name="Maumus F."/>
            <person name="Mayer C."/>
            <person name="Miller J."/>
            <person name="Monier A."/>
            <person name="Salamov A."/>
            <person name="Young J."/>
            <person name="Aguilar M."/>
            <person name="Claverie J.M."/>
            <person name="Frickenhaus S."/>
            <person name="Gonzalez K."/>
            <person name="Herman E.K."/>
            <person name="Lin Y.C."/>
            <person name="Napier J."/>
            <person name="Ogata H."/>
            <person name="Sarno A.F."/>
            <person name="Shmutz J."/>
            <person name="Schroeder D."/>
            <person name="de Vargas C."/>
            <person name="Verret F."/>
            <person name="von Dassow P."/>
            <person name="Valentin K."/>
            <person name="Van de Peer Y."/>
            <person name="Wheeler G."/>
            <person name="Dacks J.B."/>
            <person name="Delwiche C.F."/>
            <person name="Dyhrman S.T."/>
            <person name="Glockner G."/>
            <person name="John U."/>
            <person name="Richards T."/>
            <person name="Worden A.Z."/>
            <person name="Zhang X."/>
            <person name="Grigoriev I.V."/>
            <person name="Allen A.E."/>
            <person name="Bidle K."/>
            <person name="Borodovsky M."/>
            <person name="Bowler C."/>
            <person name="Brownlee C."/>
            <person name="Cock J.M."/>
            <person name="Elias M."/>
            <person name="Gladyshev V.N."/>
            <person name="Groth M."/>
            <person name="Guda C."/>
            <person name="Hadaegh A."/>
            <person name="Iglesias-Rodriguez M.D."/>
            <person name="Jenkins J."/>
            <person name="Jones B.M."/>
            <person name="Lawson T."/>
            <person name="Leese F."/>
            <person name="Lindquist E."/>
            <person name="Lobanov A."/>
            <person name="Lomsadze A."/>
            <person name="Malik S.B."/>
            <person name="Marsh M.E."/>
            <person name="Mackinder L."/>
            <person name="Mock T."/>
            <person name="Mueller-Roeber B."/>
            <person name="Pagarete A."/>
            <person name="Parker M."/>
            <person name="Probert I."/>
            <person name="Quesneville H."/>
            <person name="Raines C."/>
            <person name="Rensing S.A."/>
            <person name="Riano-Pachon D.M."/>
            <person name="Richier S."/>
            <person name="Rokitta S."/>
            <person name="Shiraiwa Y."/>
            <person name="Soanes D.M."/>
            <person name="van der Giezen M."/>
            <person name="Wahlund T.M."/>
            <person name="Williams B."/>
            <person name="Wilson W."/>
            <person name="Wolfe G."/>
            <person name="Wurch L.L."/>
        </authorList>
    </citation>
    <scope>NUCLEOTIDE SEQUENCE</scope>
</reference>
<dbReference type="CDD" id="cd00371">
    <property type="entry name" value="HMA"/>
    <property type="match status" value="1"/>
</dbReference>